<name>A0ABR2JBZ7_9PEZI</name>
<comment type="caution">
    <text evidence="1">The sequence shown here is derived from an EMBL/GenBank/DDBJ whole genome shotgun (WGS) entry which is preliminary data.</text>
</comment>
<evidence type="ECO:0000313" key="1">
    <source>
        <dbReference type="EMBL" id="KAK8875329.1"/>
    </source>
</evidence>
<protein>
    <submittedName>
        <fullName evidence="1">HET-domain-containing protein</fullName>
    </submittedName>
</protein>
<gene>
    <name evidence="1" type="ORF">PGQ11_005843</name>
</gene>
<keyword evidence="2" id="KW-1185">Reference proteome</keyword>
<dbReference type="PANTHER" id="PTHR33112:SF1">
    <property type="entry name" value="HETEROKARYON INCOMPATIBILITY DOMAIN-CONTAINING PROTEIN"/>
    <property type="match status" value="1"/>
</dbReference>
<organism evidence="1 2">
    <name type="scientific">Apiospora arundinis</name>
    <dbReference type="NCBI Taxonomy" id="335852"/>
    <lineage>
        <taxon>Eukaryota</taxon>
        <taxon>Fungi</taxon>
        <taxon>Dikarya</taxon>
        <taxon>Ascomycota</taxon>
        <taxon>Pezizomycotina</taxon>
        <taxon>Sordariomycetes</taxon>
        <taxon>Xylariomycetidae</taxon>
        <taxon>Amphisphaeriales</taxon>
        <taxon>Apiosporaceae</taxon>
        <taxon>Apiospora</taxon>
    </lineage>
</organism>
<dbReference type="PANTHER" id="PTHR33112">
    <property type="entry name" value="DOMAIN PROTEIN, PUTATIVE-RELATED"/>
    <property type="match status" value="1"/>
</dbReference>
<dbReference type="EMBL" id="JAPCWZ010000003">
    <property type="protein sequence ID" value="KAK8875329.1"/>
    <property type="molecule type" value="Genomic_DNA"/>
</dbReference>
<sequence>MLFSCLSSQTTEPREGPEFSYNAGEADTHWSSPSSNLALLQKDTLWDTEFLQTDKEPRTALLGRRGYRHPRTTPMGHRGAFFDYGFPISFAELLEKYSKLHFSFESDIVDAFRAIGNTFAQRKPPVLHLYGLPFISDDESMTASSITRGLAWCLERGNEATARRPGFPSWSWLGYRGPVRWGARLRDVSTLAIDRQWSAKTFSHVSSMITISNRRFELLQLSQWWREWSSGNASEGLAPSRLMIQGAMIKRIIWLGAKCTKKTLWGESTRYIIKGKGGWLSNIEYAVGDGLMMSADACQCLLGNLRRGSWMALLLTDDFLLIIQPVAAGAKVGSYRRVASADINVFHSRKYHRMERDGFVKKYTKLVGIELE</sequence>
<dbReference type="Proteomes" id="UP001390339">
    <property type="component" value="Unassembled WGS sequence"/>
</dbReference>
<accession>A0ABR2JBZ7</accession>
<evidence type="ECO:0000313" key="2">
    <source>
        <dbReference type="Proteomes" id="UP001390339"/>
    </source>
</evidence>
<proteinExistence type="predicted"/>
<reference evidence="1 2" key="1">
    <citation type="journal article" date="2024" name="IMA Fungus">
        <title>Apiospora arundinis, a panoply of carbohydrate-active enzymes and secondary metabolites.</title>
        <authorList>
            <person name="Sorensen T."/>
            <person name="Petersen C."/>
            <person name="Muurmann A.T."/>
            <person name="Christiansen J.V."/>
            <person name="Brundto M.L."/>
            <person name="Overgaard C.K."/>
            <person name="Boysen A.T."/>
            <person name="Wollenberg R.D."/>
            <person name="Larsen T.O."/>
            <person name="Sorensen J.L."/>
            <person name="Nielsen K.L."/>
            <person name="Sondergaard T.E."/>
        </authorList>
    </citation>
    <scope>NUCLEOTIDE SEQUENCE [LARGE SCALE GENOMIC DNA]</scope>
    <source>
        <strain evidence="1 2">AAU 773</strain>
    </source>
</reference>